<evidence type="ECO:0000256" key="2">
    <source>
        <dbReference type="ARBA" id="ARBA00023326"/>
    </source>
</evidence>
<reference evidence="5" key="1">
    <citation type="journal article" date="2019" name="Int. J. Syst. Evol. Microbiol.">
        <title>The Global Catalogue of Microorganisms (GCM) 10K type strain sequencing project: providing services to taxonomists for standard genome sequencing and annotation.</title>
        <authorList>
            <consortium name="The Broad Institute Genomics Platform"/>
            <consortium name="The Broad Institute Genome Sequencing Center for Infectious Disease"/>
            <person name="Wu L."/>
            <person name="Ma J."/>
        </authorList>
    </citation>
    <scope>NUCLEOTIDE SEQUENCE [LARGE SCALE GENOMIC DNA]</scope>
    <source>
        <strain evidence="5">JCM 17939</strain>
    </source>
</reference>
<dbReference type="Pfam" id="PF12671">
    <property type="entry name" value="Amidase_6"/>
    <property type="match status" value="1"/>
</dbReference>
<keyword evidence="1" id="KW-0326">Glycosidase</keyword>
<sequence>MTYQVPEGILTNGATYSWYMQACYQSACSNKTPTQTFTIDTSLITTTETGTPASATLTTSDFTAYNGITNACSGSSCALTTKTTAKIGGDGTHIWATGIKPKLTKIPVGAMITTATLNLTQSACYGCVGIDPDPSWAGTLDVYPADSDVASLTTGPQLKAAADSTLLYQKAVKAKTVSADITSAFQDWTSSGGVNNGLVLEADNPDIYDGVTYSVSIVVNYRTAAAPTKPTQLNVVPGDSGVYATWDAPQGVGDSGGVTGYVVKAFDSSGSIAKTINTTDDHTVIDSLGNGASYTISVAAINSTNTGSATVSAPITPTAIAGGSSTYTQVIQQFLDAKSGLQSGQYADAASAVAASSSGALFANQLTAEQAISLRIHSALATSNQAMSNPLNSITNTLVVPSSDGTTVTVYASDSFTYSTITATDTSSPGSEPSYEDTNYRFSFTAGSSPTLTGYVDADQADSTATATDTAASDQEIQNAPAVGSMGTFNIADVGTDDGQSTLPPGVTTQTGYYPNRQGVANWAWNNAYSHNNNGYSPDCTDFASRALHTGGGMSMSGSSWMLHHTNDHYWAHNSFGATSSWGGAKHLANYLNLSGSFWMTSYGQAGIGNIIFANWSGGSFGGISHTGVIVAISRGIFIAQHSRNVRESIAVWQAAYGGHGSFWIAWVHRK</sequence>
<dbReference type="Proteomes" id="UP001501442">
    <property type="component" value="Unassembled WGS sequence"/>
</dbReference>
<evidence type="ECO:0000313" key="4">
    <source>
        <dbReference type="EMBL" id="GAA4630651.1"/>
    </source>
</evidence>
<keyword evidence="2" id="KW-0119">Carbohydrate metabolism</keyword>
<dbReference type="InterPro" id="IPR003961">
    <property type="entry name" value="FN3_dom"/>
</dbReference>
<protein>
    <recommendedName>
        <fullName evidence="3">Fibronectin type-III domain-containing protein</fullName>
    </recommendedName>
</protein>
<dbReference type="InterPro" id="IPR024301">
    <property type="entry name" value="Amidase_6"/>
</dbReference>
<dbReference type="CDD" id="cd00063">
    <property type="entry name" value="FN3"/>
    <property type="match status" value="1"/>
</dbReference>
<dbReference type="InterPro" id="IPR036116">
    <property type="entry name" value="FN3_sf"/>
</dbReference>
<keyword evidence="5" id="KW-1185">Reference proteome</keyword>
<feature type="domain" description="Fibronectin type-III" evidence="3">
    <location>
        <begin position="226"/>
        <end position="321"/>
    </location>
</feature>
<evidence type="ECO:0000256" key="1">
    <source>
        <dbReference type="ARBA" id="ARBA00023295"/>
    </source>
</evidence>
<dbReference type="SMART" id="SM00060">
    <property type="entry name" value="FN3"/>
    <property type="match status" value="1"/>
</dbReference>
<keyword evidence="1" id="KW-0378">Hydrolase</keyword>
<proteinExistence type="predicted"/>
<evidence type="ECO:0000313" key="5">
    <source>
        <dbReference type="Proteomes" id="UP001501442"/>
    </source>
</evidence>
<dbReference type="SUPFAM" id="SSF49265">
    <property type="entry name" value="Fibronectin type III"/>
    <property type="match status" value="1"/>
</dbReference>
<gene>
    <name evidence="4" type="ORF">GCM10023196_056820</name>
</gene>
<dbReference type="Gene3D" id="2.60.40.10">
    <property type="entry name" value="Immunoglobulins"/>
    <property type="match status" value="1"/>
</dbReference>
<evidence type="ECO:0000259" key="3">
    <source>
        <dbReference type="PROSITE" id="PS50853"/>
    </source>
</evidence>
<organism evidence="4 5">
    <name type="scientific">Actinoallomurus vinaceus</name>
    <dbReference type="NCBI Taxonomy" id="1080074"/>
    <lineage>
        <taxon>Bacteria</taxon>
        <taxon>Bacillati</taxon>
        <taxon>Actinomycetota</taxon>
        <taxon>Actinomycetes</taxon>
        <taxon>Streptosporangiales</taxon>
        <taxon>Thermomonosporaceae</taxon>
        <taxon>Actinoallomurus</taxon>
    </lineage>
</organism>
<comment type="caution">
    <text evidence="4">The sequence shown here is derived from an EMBL/GenBank/DDBJ whole genome shotgun (WGS) entry which is preliminary data.</text>
</comment>
<dbReference type="PROSITE" id="PS50853">
    <property type="entry name" value="FN3"/>
    <property type="match status" value="1"/>
</dbReference>
<name>A0ABP8UF35_9ACTN</name>
<accession>A0ABP8UF35</accession>
<dbReference type="InterPro" id="IPR013783">
    <property type="entry name" value="Ig-like_fold"/>
</dbReference>
<keyword evidence="2" id="KW-0624">Polysaccharide degradation</keyword>
<dbReference type="EMBL" id="BAABHK010000008">
    <property type="protein sequence ID" value="GAA4630651.1"/>
    <property type="molecule type" value="Genomic_DNA"/>
</dbReference>